<keyword evidence="1" id="KW-0813">Transport</keyword>
<keyword evidence="6" id="KW-1185">Reference proteome</keyword>
<evidence type="ECO:0000256" key="3">
    <source>
        <dbReference type="ARBA" id="ARBA00022840"/>
    </source>
</evidence>
<comment type="caution">
    <text evidence="5">The sequence shown here is derived from an EMBL/GenBank/DDBJ whole genome shotgun (WGS) entry which is preliminary data.</text>
</comment>
<name>A0ABT0FII4_9MICO</name>
<dbReference type="InterPro" id="IPR017871">
    <property type="entry name" value="ABC_transporter-like_CS"/>
</dbReference>
<keyword evidence="2" id="KW-0547">Nucleotide-binding</keyword>
<dbReference type="SMART" id="SM00382">
    <property type="entry name" value="AAA"/>
    <property type="match status" value="1"/>
</dbReference>
<dbReference type="Proteomes" id="UP001300096">
    <property type="component" value="Unassembled WGS sequence"/>
</dbReference>
<dbReference type="InterPro" id="IPR003593">
    <property type="entry name" value="AAA+_ATPase"/>
</dbReference>
<gene>
    <name evidence="5" type="ORF">KZC51_17200</name>
</gene>
<evidence type="ECO:0000313" key="5">
    <source>
        <dbReference type="EMBL" id="MCK2037868.1"/>
    </source>
</evidence>
<dbReference type="GO" id="GO:0005524">
    <property type="term" value="F:ATP binding"/>
    <property type="evidence" value="ECO:0007669"/>
    <property type="project" value="UniProtKB-KW"/>
</dbReference>
<dbReference type="RefSeq" id="WP_247631228.1">
    <property type="nucleotide sequence ID" value="NZ_JAHWXN010000002.1"/>
</dbReference>
<accession>A0ABT0FII4</accession>
<dbReference type="EMBL" id="JAHWXN010000002">
    <property type="protein sequence ID" value="MCK2037868.1"/>
    <property type="molecule type" value="Genomic_DNA"/>
</dbReference>
<organism evidence="5 6">
    <name type="scientific">Microbacterium croceum</name>
    <dbReference type="NCBI Taxonomy" id="2851645"/>
    <lineage>
        <taxon>Bacteria</taxon>
        <taxon>Bacillati</taxon>
        <taxon>Actinomycetota</taxon>
        <taxon>Actinomycetes</taxon>
        <taxon>Micrococcales</taxon>
        <taxon>Microbacteriaceae</taxon>
        <taxon>Microbacterium</taxon>
    </lineage>
</organism>
<evidence type="ECO:0000256" key="1">
    <source>
        <dbReference type="ARBA" id="ARBA00022448"/>
    </source>
</evidence>
<protein>
    <submittedName>
        <fullName evidence="5">ABC transporter ATP-binding protein</fullName>
    </submittedName>
</protein>
<evidence type="ECO:0000313" key="6">
    <source>
        <dbReference type="Proteomes" id="UP001300096"/>
    </source>
</evidence>
<dbReference type="Gene3D" id="3.40.50.300">
    <property type="entry name" value="P-loop containing nucleotide triphosphate hydrolases"/>
    <property type="match status" value="1"/>
</dbReference>
<dbReference type="InterPro" id="IPR027417">
    <property type="entry name" value="P-loop_NTPase"/>
</dbReference>
<dbReference type="PANTHER" id="PTHR24220:SF659">
    <property type="entry name" value="TRANSPORTER, PUTATIVE-RELATED"/>
    <property type="match status" value="1"/>
</dbReference>
<reference evidence="5 6" key="1">
    <citation type="submission" date="2021-06" db="EMBL/GenBank/DDBJ databases">
        <title>Genome-based taxonomic framework of Microbacterium strains isolated from marine environment, the description of four new species and reclassification of four preexisting species.</title>
        <authorList>
            <person name="Lee S.D."/>
            <person name="Kim S.-M."/>
            <person name="Byeon Y.-S."/>
            <person name="Yang H.L."/>
            <person name="Kim I.S."/>
        </authorList>
    </citation>
    <scope>NUCLEOTIDE SEQUENCE [LARGE SCALE GENOMIC DNA]</scope>
    <source>
        <strain evidence="5 6">SSW1-49</strain>
    </source>
</reference>
<proteinExistence type="predicted"/>
<dbReference type="InterPro" id="IPR015854">
    <property type="entry name" value="ABC_transpr_LolD-like"/>
</dbReference>
<dbReference type="InterPro" id="IPR003439">
    <property type="entry name" value="ABC_transporter-like_ATP-bd"/>
</dbReference>
<dbReference type="PANTHER" id="PTHR24220">
    <property type="entry name" value="IMPORT ATP-BINDING PROTEIN"/>
    <property type="match status" value="1"/>
</dbReference>
<keyword evidence="3 5" id="KW-0067">ATP-binding</keyword>
<dbReference type="InterPro" id="IPR017911">
    <property type="entry name" value="MacB-like_ATP-bd"/>
</dbReference>
<dbReference type="Pfam" id="PF00005">
    <property type="entry name" value="ABC_tran"/>
    <property type="match status" value="1"/>
</dbReference>
<evidence type="ECO:0000259" key="4">
    <source>
        <dbReference type="PROSITE" id="PS50893"/>
    </source>
</evidence>
<sequence length="235" mass="25464">MTRSPLIDARGVTRRFPAAGDDRTTVLDGVDLAIEEGDYVALTGPSGSGKTTLLSCLSGLDQPTSGSVRLAGTDLATLDDPRLARTRRTTLGFVFQRTDLLDELLVRDNILLPAHRRRGRIPNETRAHTAGLMERLGIGHLGDRRTHELSGGQRQRVGICRALVNRPRIVFADEPTGALHSESVEEVLAVFDELNAEGTTLVVVTHDPAVARRARTRCHLVDGRIVDAPATASVR</sequence>
<feature type="domain" description="ABC transporter" evidence="4">
    <location>
        <begin position="7"/>
        <end position="234"/>
    </location>
</feature>
<dbReference type="PROSITE" id="PS00211">
    <property type="entry name" value="ABC_TRANSPORTER_1"/>
    <property type="match status" value="1"/>
</dbReference>
<evidence type="ECO:0000256" key="2">
    <source>
        <dbReference type="ARBA" id="ARBA00022741"/>
    </source>
</evidence>
<dbReference type="PROSITE" id="PS50893">
    <property type="entry name" value="ABC_TRANSPORTER_2"/>
    <property type="match status" value="1"/>
</dbReference>
<dbReference type="CDD" id="cd03255">
    <property type="entry name" value="ABC_MJ0796_LolCDE_FtsE"/>
    <property type="match status" value="1"/>
</dbReference>
<dbReference type="SUPFAM" id="SSF52540">
    <property type="entry name" value="P-loop containing nucleoside triphosphate hydrolases"/>
    <property type="match status" value="1"/>
</dbReference>